<dbReference type="InterPro" id="IPR027417">
    <property type="entry name" value="P-loop_NTPase"/>
</dbReference>
<sequence>MVSRARDGDVLALSRLLSVLEDTPEPSDFLDLVPALPEATVTIGLTGPPGAGKSTLTAALVECRRARSRRVAVLAVDPSSAATQGAVLGDRIRMTRLSEDDGVFVRSLAARGHLGGLAIRLPAAIRALAWAGFDEIIVETVGVGQSETAIADVVDTTVVVLSPGQGDSVQAAKAGILEIADIYAVNKADQSGADRVVRDLRSTILFASGTGPGEWRPPVVRTVASDSDVGRLDEHLSDHSTWLRDHGRLSERRVAFVRREVRGIVEGRLKQNLDAVLSEAGLRSVVERVAGHETPLTDALRLAESSLAVALASAAPAPRAGTGTPGDGGGSKA</sequence>
<dbReference type="Gene3D" id="3.40.50.300">
    <property type="entry name" value="P-loop containing nucleotide triphosphate hydrolases"/>
    <property type="match status" value="1"/>
</dbReference>
<dbReference type="AlphaFoldDB" id="H6RNL9"/>
<dbReference type="KEGG" id="bsd:BLASA_4347"/>
<organism evidence="7 8">
    <name type="scientific">Blastococcus saxobsidens (strain DD2)</name>
    <dbReference type="NCBI Taxonomy" id="1146883"/>
    <lineage>
        <taxon>Bacteria</taxon>
        <taxon>Bacillati</taxon>
        <taxon>Actinomycetota</taxon>
        <taxon>Actinomycetes</taxon>
        <taxon>Geodermatophilales</taxon>
        <taxon>Geodermatophilaceae</taxon>
        <taxon>Blastococcus</taxon>
    </lineage>
</organism>
<dbReference type="SUPFAM" id="SSF52540">
    <property type="entry name" value="P-loop containing nucleoside triphosphate hydrolases"/>
    <property type="match status" value="1"/>
</dbReference>
<keyword evidence="4" id="KW-0342">GTP-binding</keyword>
<accession>H6RNL9</accession>
<feature type="compositionally biased region" description="Gly residues" evidence="6">
    <location>
        <begin position="323"/>
        <end position="333"/>
    </location>
</feature>
<evidence type="ECO:0000256" key="3">
    <source>
        <dbReference type="ARBA" id="ARBA00022801"/>
    </source>
</evidence>
<comment type="similarity">
    <text evidence="1">Belongs to the SIMIBI class G3E GTPase family. ArgK/MeaB subfamily.</text>
</comment>
<dbReference type="STRING" id="1146883.BLASA_4347"/>
<reference evidence="8" key="2">
    <citation type="submission" date="2012-02" db="EMBL/GenBank/DDBJ databases">
        <title>Complete genome sequence of Blastococcus saxobsidens strain DD2.</title>
        <authorList>
            <person name="Genoscope."/>
        </authorList>
    </citation>
    <scope>NUCLEOTIDE SEQUENCE [LARGE SCALE GENOMIC DNA]</scope>
    <source>
        <strain evidence="8">DD2</strain>
    </source>
</reference>
<keyword evidence="2" id="KW-0547">Nucleotide-binding</keyword>
<evidence type="ECO:0000313" key="7">
    <source>
        <dbReference type="EMBL" id="CCG05167.1"/>
    </source>
</evidence>
<evidence type="ECO:0000256" key="2">
    <source>
        <dbReference type="ARBA" id="ARBA00022741"/>
    </source>
</evidence>
<dbReference type="PANTHER" id="PTHR43087">
    <property type="entry name" value="LYSINE/ARGININE/ORNITHINE TRANSPORT SYSTEM KINASE"/>
    <property type="match status" value="1"/>
</dbReference>
<evidence type="ECO:0000256" key="4">
    <source>
        <dbReference type="ARBA" id="ARBA00023134"/>
    </source>
</evidence>
<dbReference type="GO" id="GO:0016301">
    <property type="term" value="F:kinase activity"/>
    <property type="evidence" value="ECO:0007669"/>
    <property type="project" value="UniProtKB-KW"/>
</dbReference>
<name>H6RNL9_BLASD</name>
<dbReference type="HOGENOM" id="CLU_043725_1_1_11"/>
<dbReference type="NCBIfam" id="TIGR00750">
    <property type="entry name" value="lao"/>
    <property type="match status" value="1"/>
</dbReference>
<keyword evidence="8" id="KW-1185">Reference proteome</keyword>
<feature type="compositionally biased region" description="Low complexity" evidence="6">
    <location>
        <begin position="313"/>
        <end position="322"/>
    </location>
</feature>
<keyword evidence="7" id="KW-0418">Kinase</keyword>
<dbReference type="eggNOG" id="COG1703">
    <property type="taxonomic scope" value="Bacteria"/>
</dbReference>
<protein>
    <submittedName>
        <fullName evidence="7">Putative lysine arginine ornithine transport system kinase</fullName>
    </submittedName>
</protein>
<dbReference type="GO" id="GO:0005525">
    <property type="term" value="F:GTP binding"/>
    <property type="evidence" value="ECO:0007669"/>
    <property type="project" value="UniProtKB-KW"/>
</dbReference>
<evidence type="ECO:0000256" key="5">
    <source>
        <dbReference type="ARBA" id="ARBA00023186"/>
    </source>
</evidence>
<dbReference type="Proteomes" id="UP000007517">
    <property type="component" value="Chromosome"/>
</dbReference>
<evidence type="ECO:0000256" key="6">
    <source>
        <dbReference type="SAM" id="MobiDB-lite"/>
    </source>
</evidence>
<keyword evidence="7" id="KW-0808">Transferase</keyword>
<feature type="region of interest" description="Disordered" evidence="6">
    <location>
        <begin position="313"/>
        <end position="333"/>
    </location>
</feature>
<dbReference type="InterPro" id="IPR052040">
    <property type="entry name" value="GTPase/Isobutyryl-CoA_mutase"/>
</dbReference>
<evidence type="ECO:0000313" key="8">
    <source>
        <dbReference type="Proteomes" id="UP000007517"/>
    </source>
</evidence>
<dbReference type="PANTHER" id="PTHR43087:SF1">
    <property type="entry name" value="LAO_AO TRANSPORT SYSTEM ATPASE"/>
    <property type="match status" value="1"/>
</dbReference>
<keyword evidence="5" id="KW-0143">Chaperone</keyword>
<dbReference type="GO" id="GO:0003924">
    <property type="term" value="F:GTPase activity"/>
    <property type="evidence" value="ECO:0007669"/>
    <property type="project" value="InterPro"/>
</dbReference>
<dbReference type="Pfam" id="PF03308">
    <property type="entry name" value="MeaB"/>
    <property type="match status" value="1"/>
</dbReference>
<dbReference type="EMBL" id="FO117623">
    <property type="protein sequence ID" value="CCG05167.1"/>
    <property type="molecule type" value="Genomic_DNA"/>
</dbReference>
<keyword evidence="3" id="KW-0378">Hydrolase</keyword>
<proteinExistence type="inferred from homology"/>
<reference evidence="7 8" key="1">
    <citation type="journal article" date="2012" name="J. Bacteriol.">
        <title>Genome Sequence of Blastococcus saxobsidens DD2, a Stone-Inhabiting Bacterium.</title>
        <authorList>
            <person name="Chouaia B."/>
            <person name="Crotti E."/>
            <person name="Brusetti L."/>
            <person name="Daffonchio D."/>
            <person name="Essoussi I."/>
            <person name="Nouioui I."/>
            <person name="Sbissi I."/>
            <person name="Ghodhbane-Gtari F."/>
            <person name="Gtari M."/>
            <person name="Vacherie B."/>
            <person name="Barbe V."/>
            <person name="Medigue C."/>
            <person name="Gury J."/>
            <person name="Pujic P."/>
            <person name="Normand P."/>
        </authorList>
    </citation>
    <scope>NUCLEOTIDE SEQUENCE [LARGE SCALE GENOMIC DNA]</scope>
    <source>
        <strain evidence="7 8">DD2</strain>
    </source>
</reference>
<gene>
    <name evidence="7" type="ordered locus">BLASA_4347</name>
</gene>
<evidence type="ECO:0000256" key="1">
    <source>
        <dbReference type="ARBA" id="ARBA00009625"/>
    </source>
</evidence>
<dbReference type="InterPro" id="IPR005129">
    <property type="entry name" value="GTPase_ArgK"/>
</dbReference>